<dbReference type="STRING" id="1441469.A0A225AI82"/>
<keyword evidence="9" id="KW-1133">Transmembrane helix</keyword>
<comment type="catalytic activity">
    <reaction evidence="21">
        <text>trimethylamine + NADPH + O2 = trimethylamine N-oxide + NADP(+) + H2O</text>
        <dbReference type="Rhea" id="RHEA:31979"/>
        <dbReference type="ChEBI" id="CHEBI:15377"/>
        <dbReference type="ChEBI" id="CHEBI:15379"/>
        <dbReference type="ChEBI" id="CHEBI:15724"/>
        <dbReference type="ChEBI" id="CHEBI:57783"/>
        <dbReference type="ChEBI" id="CHEBI:58349"/>
        <dbReference type="ChEBI" id="CHEBI:58389"/>
        <dbReference type="EC" id="1.14.13.148"/>
    </reaction>
    <physiologicalReaction direction="left-to-right" evidence="21">
        <dbReference type="Rhea" id="RHEA:31980"/>
    </physiologicalReaction>
</comment>
<evidence type="ECO:0000256" key="5">
    <source>
        <dbReference type="ARBA" id="ARBA00022692"/>
    </source>
</evidence>
<accession>A0A225AI82</accession>
<evidence type="ECO:0000256" key="18">
    <source>
        <dbReference type="ARBA" id="ARBA00045957"/>
    </source>
</evidence>
<keyword evidence="24" id="KW-1185">Reference proteome</keyword>
<keyword evidence="4" id="KW-0285">Flavoprotein</keyword>
<reference evidence="23 24" key="1">
    <citation type="submission" date="2015-06" db="EMBL/GenBank/DDBJ databases">
        <title>Talaromyces atroroseus IBT 11181 draft genome.</title>
        <authorList>
            <person name="Rasmussen K.B."/>
            <person name="Rasmussen S."/>
            <person name="Petersen B."/>
            <person name="Sicheritz-Ponten T."/>
            <person name="Mortensen U.H."/>
            <person name="Thrane U."/>
        </authorList>
    </citation>
    <scope>NUCLEOTIDE SEQUENCE [LARGE SCALE GENOMIC DNA]</scope>
    <source>
        <strain evidence="23 24">IBT 11181</strain>
    </source>
</reference>
<dbReference type="EC" id="1.14.13.148" evidence="14"/>
<dbReference type="GO" id="GO:0005789">
    <property type="term" value="C:endoplasmic reticulum membrane"/>
    <property type="evidence" value="ECO:0007669"/>
    <property type="project" value="UniProtKB-SubCell"/>
</dbReference>
<keyword evidence="5" id="KW-0812">Transmembrane</keyword>
<dbReference type="Pfam" id="PF00743">
    <property type="entry name" value="FMO-like"/>
    <property type="match status" value="1"/>
</dbReference>
<keyword evidence="12" id="KW-0472">Membrane</keyword>
<evidence type="ECO:0000256" key="13">
    <source>
        <dbReference type="ARBA" id="ARBA00029725"/>
    </source>
</evidence>
<dbReference type="AlphaFoldDB" id="A0A225AI82"/>
<keyword evidence="6" id="KW-0256">Endoplasmic reticulum</keyword>
<dbReference type="PRINTS" id="PR00370">
    <property type="entry name" value="FMOXYGENASE"/>
</dbReference>
<dbReference type="RefSeq" id="XP_020116949.1">
    <property type="nucleotide sequence ID" value="XM_020262787.1"/>
</dbReference>
<comment type="caution">
    <text evidence="23">The sequence shown here is derived from an EMBL/GenBank/DDBJ whole genome shotgun (WGS) entry which is preliminary data.</text>
</comment>
<evidence type="ECO:0000256" key="17">
    <source>
        <dbReference type="ARBA" id="ARBA00034561"/>
    </source>
</evidence>
<comment type="catalytic activity">
    <reaction evidence="20">
        <text>hypotaurine + NADPH + O2 + H(+) = taurine + NADP(+) + H2O</text>
        <dbReference type="Rhea" id="RHEA:69819"/>
        <dbReference type="ChEBI" id="CHEBI:15377"/>
        <dbReference type="ChEBI" id="CHEBI:15378"/>
        <dbReference type="ChEBI" id="CHEBI:15379"/>
        <dbReference type="ChEBI" id="CHEBI:57783"/>
        <dbReference type="ChEBI" id="CHEBI:57853"/>
        <dbReference type="ChEBI" id="CHEBI:58349"/>
        <dbReference type="ChEBI" id="CHEBI:507393"/>
        <dbReference type="EC" id="1.14.13.8"/>
    </reaction>
    <physiologicalReaction direction="left-to-right" evidence="20">
        <dbReference type="Rhea" id="RHEA:69820"/>
    </physiologicalReaction>
</comment>
<keyword evidence="11" id="KW-0503">Monooxygenase</keyword>
<dbReference type="Gene3D" id="3.50.50.60">
    <property type="entry name" value="FAD/NAD(P)-binding domain"/>
    <property type="match status" value="1"/>
</dbReference>
<dbReference type="GO" id="GO:0050661">
    <property type="term" value="F:NADP binding"/>
    <property type="evidence" value="ECO:0007669"/>
    <property type="project" value="InterPro"/>
</dbReference>
<evidence type="ECO:0000256" key="6">
    <source>
        <dbReference type="ARBA" id="ARBA00022824"/>
    </source>
</evidence>
<keyword evidence="8" id="KW-0521">NADP</keyword>
<evidence type="ECO:0000256" key="1">
    <source>
        <dbReference type="ARBA" id="ARBA00001974"/>
    </source>
</evidence>
<evidence type="ECO:0000313" key="23">
    <source>
        <dbReference type="EMBL" id="OKL56828.1"/>
    </source>
</evidence>
<evidence type="ECO:0000256" key="7">
    <source>
        <dbReference type="ARBA" id="ARBA00022827"/>
    </source>
</evidence>
<comment type="catalytic activity">
    <reaction evidence="19">
        <text>hypotaurine + NADH + O2 + H(+) = taurine + NAD(+) + H2O</text>
        <dbReference type="Rhea" id="RHEA:74111"/>
        <dbReference type="ChEBI" id="CHEBI:15377"/>
        <dbReference type="ChEBI" id="CHEBI:15378"/>
        <dbReference type="ChEBI" id="CHEBI:15379"/>
        <dbReference type="ChEBI" id="CHEBI:57540"/>
        <dbReference type="ChEBI" id="CHEBI:57853"/>
        <dbReference type="ChEBI" id="CHEBI:57945"/>
        <dbReference type="ChEBI" id="CHEBI:507393"/>
        <dbReference type="EC" id="1.14.13.8"/>
    </reaction>
    <physiologicalReaction direction="left-to-right" evidence="19">
        <dbReference type="Rhea" id="RHEA:74112"/>
    </physiologicalReaction>
</comment>
<name>A0A225AI82_TALAT</name>
<dbReference type="EMBL" id="LFMY01000013">
    <property type="protein sequence ID" value="OKL56828.1"/>
    <property type="molecule type" value="Genomic_DNA"/>
</dbReference>
<evidence type="ECO:0000256" key="11">
    <source>
        <dbReference type="ARBA" id="ARBA00023033"/>
    </source>
</evidence>
<organism evidence="23 24">
    <name type="scientific">Talaromyces atroroseus</name>
    <dbReference type="NCBI Taxonomy" id="1441469"/>
    <lineage>
        <taxon>Eukaryota</taxon>
        <taxon>Fungi</taxon>
        <taxon>Dikarya</taxon>
        <taxon>Ascomycota</taxon>
        <taxon>Pezizomycotina</taxon>
        <taxon>Eurotiomycetes</taxon>
        <taxon>Eurotiomycetidae</taxon>
        <taxon>Eurotiales</taxon>
        <taxon>Trichocomaceae</taxon>
        <taxon>Talaromyces</taxon>
        <taxon>Talaromyces sect. Trachyspermi</taxon>
    </lineage>
</organism>
<keyword evidence="7" id="KW-0274">FAD</keyword>
<dbReference type="PANTHER" id="PTHR23023">
    <property type="entry name" value="DIMETHYLANILINE MONOOXYGENASE"/>
    <property type="match status" value="1"/>
</dbReference>
<evidence type="ECO:0000256" key="15">
    <source>
        <dbReference type="ARBA" id="ARBA00034536"/>
    </source>
</evidence>
<comment type="similarity">
    <text evidence="3">Belongs to the FMO family.</text>
</comment>
<dbReference type="GO" id="GO:0034899">
    <property type="term" value="F:trimethylamine monooxygenase activity"/>
    <property type="evidence" value="ECO:0007669"/>
    <property type="project" value="UniProtKB-EC"/>
</dbReference>
<evidence type="ECO:0000313" key="24">
    <source>
        <dbReference type="Proteomes" id="UP000214365"/>
    </source>
</evidence>
<dbReference type="OrthoDB" id="66881at2759"/>
<sequence length="516" mass="57925">MAQRVAIIGAGISGLVAAKECLEEGLLPTVYEARDGIGGQWRYEEPHPVTGETFSSVYNGVVSNTSSLRSHFSDFPMDPAKYPDYPTHTDYLTYIMDYANHFGLEKYILLNTEVLSCVKHDDTKWKVITGTSEELYDALFICTGKESIPYTPEIEGFERFEGRIIHSHVYRQPDEYADKRVAVVGFGPSAVDIASEVSLRAKSCHLITQRGGWVLPRYVNGKPVESLQSRFWEYALPRSVLMWSYEGVHRAVMGETPETLKPNHGILEANAVVSTSLLEHVRSGRITAHRASVESFSETEIILSNNTSLEVDEVILCTGYNVTMPLISEDTYRGNEPNSVRLYRLINPPEHNNLFFMGLVEFLGPIHPTVELQARWAVGVLTARISLPSVEKMQKSIEKFYKEQCHLFVQSRRHTIAVPTLGYLETLATDLGVMPSLKKLFRKYVCSRAPLKGATIINFYYHGLITSAPYRLFGHGRKPALAEATIVRMAVNGETLSEDEELLLAADRASWHTVVE</sequence>
<evidence type="ECO:0000256" key="9">
    <source>
        <dbReference type="ARBA" id="ARBA00022989"/>
    </source>
</evidence>
<evidence type="ECO:0000256" key="20">
    <source>
        <dbReference type="ARBA" id="ARBA00048041"/>
    </source>
</evidence>
<comment type="function">
    <text evidence="18">Broad spectrum monooxygenase that catalyzes the oxygenation of a wide variety of nitrogen- and sulfur-containing compounds including xenobiotics. Catalyzes the S-oxygenation of hypotaurine to produce taurine, an organic osmolyte involved in cell volume regulation as well as a variety of cytoprotective and developmental processes. In vitro, catalyzes the N-oxygenation of trimethylamine (TMA) to produce trimethylamine N-oxide (TMAO) and could therefore participate to the detoxification of this compound that is generated by the action of gut microbiota from dietary precursors such as choline, choline containing compounds, betaine or L-carnitine.</text>
</comment>
<dbReference type="GO" id="GO:0050660">
    <property type="term" value="F:flavin adenine dinucleotide binding"/>
    <property type="evidence" value="ECO:0007669"/>
    <property type="project" value="InterPro"/>
</dbReference>
<comment type="cofactor">
    <cofactor evidence="1">
        <name>FAD</name>
        <dbReference type="ChEBI" id="CHEBI:57692"/>
    </cofactor>
</comment>
<evidence type="ECO:0000256" key="4">
    <source>
        <dbReference type="ARBA" id="ARBA00022630"/>
    </source>
</evidence>
<dbReference type="InterPro" id="IPR020946">
    <property type="entry name" value="Flavin_mOase-like"/>
</dbReference>
<dbReference type="GO" id="GO:0004499">
    <property type="term" value="F:N,N-dimethylaniline monooxygenase activity"/>
    <property type="evidence" value="ECO:0007669"/>
    <property type="project" value="InterPro"/>
</dbReference>
<dbReference type="SUPFAM" id="SSF51905">
    <property type="entry name" value="FAD/NAD(P)-binding domain"/>
    <property type="match status" value="2"/>
</dbReference>
<evidence type="ECO:0000256" key="22">
    <source>
        <dbReference type="ARBA" id="ARBA00049443"/>
    </source>
</evidence>
<evidence type="ECO:0000256" key="2">
    <source>
        <dbReference type="ARBA" id="ARBA00004389"/>
    </source>
</evidence>
<protein>
    <recommendedName>
        <fullName evidence="15">Flavin-containing monooxygenase 1</fullName>
        <ecNumber evidence="14">1.14.13.148</ecNumber>
    </recommendedName>
    <alternativeName>
        <fullName evidence="17">Dimethylaniline monooxygenase [N-oxide-forming] 1</fullName>
    </alternativeName>
    <alternativeName>
        <fullName evidence="13">Dimethylaniline oxidase 1</fullName>
    </alternativeName>
    <alternativeName>
        <fullName evidence="16">Trimethylamine monooxygenase</fullName>
    </alternativeName>
</protein>
<gene>
    <name evidence="23" type="ORF">UA08_07725</name>
</gene>
<comment type="subcellular location">
    <subcellularLocation>
        <location evidence="2">Endoplasmic reticulum membrane</location>
        <topology evidence="2">Single-pass membrane protein</topology>
    </subcellularLocation>
</comment>
<dbReference type="InterPro" id="IPR050346">
    <property type="entry name" value="FMO-like"/>
</dbReference>
<dbReference type="InterPro" id="IPR036188">
    <property type="entry name" value="FAD/NAD-bd_sf"/>
</dbReference>
<evidence type="ECO:0000256" key="19">
    <source>
        <dbReference type="ARBA" id="ARBA00047338"/>
    </source>
</evidence>
<evidence type="ECO:0000256" key="10">
    <source>
        <dbReference type="ARBA" id="ARBA00023002"/>
    </source>
</evidence>
<evidence type="ECO:0000256" key="21">
    <source>
        <dbReference type="ARBA" id="ARBA00048088"/>
    </source>
</evidence>
<proteinExistence type="inferred from homology"/>
<comment type="catalytic activity">
    <reaction evidence="22">
        <text>N,N-dimethylaniline + NADPH + O2 + H(+) = N,N-dimethylaniline N-oxide + NADP(+) + H2O</text>
        <dbReference type="Rhea" id="RHEA:24468"/>
        <dbReference type="ChEBI" id="CHEBI:15377"/>
        <dbReference type="ChEBI" id="CHEBI:15378"/>
        <dbReference type="ChEBI" id="CHEBI:15379"/>
        <dbReference type="ChEBI" id="CHEBI:16269"/>
        <dbReference type="ChEBI" id="CHEBI:17735"/>
        <dbReference type="ChEBI" id="CHEBI:57783"/>
        <dbReference type="ChEBI" id="CHEBI:58349"/>
        <dbReference type="EC" id="1.14.13.8"/>
    </reaction>
    <physiologicalReaction direction="left-to-right" evidence="22">
        <dbReference type="Rhea" id="RHEA:24469"/>
    </physiologicalReaction>
</comment>
<dbReference type="Proteomes" id="UP000214365">
    <property type="component" value="Unassembled WGS sequence"/>
</dbReference>
<dbReference type="FunFam" id="3.50.50.60:FF:000159">
    <property type="entry name" value="Dimethylaniline monooxygenase [N-oxide-forming]"/>
    <property type="match status" value="1"/>
</dbReference>
<evidence type="ECO:0000256" key="12">
    <source>
        <dbReference type="ARBA" id="ARBA00023136"/>
    </source>
</evidence>
<dbReference type="InterPro" id="IPR000960">
    <property type="entry name" value="Flavin_mOase"/>
</dbReference>
<evidence type="ECO:0000256" key="8">
    <source>
        <dbReference type="ARBA" id="ARBA00022857"/>
    </source>
</evidence>
<evidence type="ECO:0000256" key="14">
    <source>
        <dbReference type="ARBA" id="ARBA00034528"/>
    </source>
</evidence>
<evidence type="ECO:0000256" key="16">
    <source>
        <dbReference type="ARBA" id="ARBA00034554"/>
    </source>
</evidence>
<keyword evidence="10" id="KW-0560">Oxidoreductase</keyword>
<dbReference type="GeneID" id="31007481"/>
<evidence type="ECO:0000256" key="3">
    <source>
        <dbReference type="ARBA" id="ARBA00009183"/>
    </source>
</evidence>
<dbReference type="PIRSF" id="PIRSF000332">
    <property type="entry name" value="FMO"/>
    <property type="match status" value="1"/>
</dbReference>